<dbReference type="InterPro" id="IPR036910">
    <property type="entry name" value="HMG_box_dom_sf"/>
</dbReference>
<dbReference type="SUPFAM" id="SSF47095">
    <property type="entry name" value="HMG-box"/>
    <property type="match status" value="1"/>
</dbReference>
<dbReference type="Gramene" id="LPERR09G14110.1">
    <property type="protein sequence ID" value="LPERR09G14110.1"/>
    <property type="gene ID" value="LPERR09G14110"/>
</dbReference>
<evidence type="ECO:0008006" key="7">
    <source>
        <dbReference type="Google" id="ProtNLM"/>
    </source>
</evidence>
<dbReference type="CDD" id="cd22009">
    <property type="entry name" value="HMG-box_AtHMGB9-like"/>
    <property type="match status" value="1"/>
</dbReference>
<dbReference type="PANTHER" id="PTHR46691:SF1">
    <property type="entry name" value="AT-RICH INTERACTIVE DOMAIN-CONTAINING PROTEIN 2"/>
    <property type="match status" value="1"/>
</dbReference>
<dbReference type="InterPro" id="IPR009071">
    <property type="entry name" value="HMG_box_dom"/>
</dbReference>
<evidence type="ECO:0000259" key="3">
    <source>
        <dbReference type="PROSITE" id="PS50118"/>
    </source>
</evidence>
<reference evidence="6" key="2">
    <citation type="submission" date="2013-12" db="EMBL/GenBank/DDBJ databases">
        <authorList>
            <person name="Yu Y."/>
            <person name="Lee S."/>
            <person name="de Baynast K."/>
            <person name="Wissotski M."/>
            <person name="Liu L."/>
            <person name="Talag J."/>
            <person name="Goicoechea J."/>
            <person name="Angelova A."/>
            <person name="Jetty R."/>
            <person name="Kudrna D."/>
            <person name="Golser W."/>
            <person name="Rivera L."/>
            <person name="Zhang J."/>
            <person name="Wing R."/>
        </authorList>
    </citation>
    <scope>NUCLEOTIDE SEQUENCE</scope>
</reference>
<dbReference type="eggNOG" id="KOG0381">
    <property type="taxonomic scope" value="Eukaryota"/>
</dbReference>
<dbReference type="GO" id="GO:0005634">
    <property type="term" value="C:nucleus"/>
    <property type="evidence" value="ECO:0007669"/>
    <property type="project" value="UniProtKB-UniRule"/>
</dbReference>
<dbReference type="SUPFAM" id="SSF46774">
    <property type="entry name" value="ARID-like"/>
    <property type="match status" value="1"/>
</dbReference>
<feature type="compositionally biased region" description="Pro residues" evidence="2">
    <location>
        <begin position="149"/>
        <end position="158"/>
    </location>
</feature>
<evidence type="ECO:0000313" key="6">
    <source>
        <dbReference type="Proteomes" id="UP000032180"/>
    </source>
</evidence>
<keyword evidence="1" id="KW-0238">DNA-binding</keyword>
<dbReference type="Proteomes" id="UP000032180">
    <property type="component" value="Chromosome 9"/>
</dbReference>
<dbReference type="AlphaFoldDB" id="A0A0D9XG86"/>
<feature type="region of interest" description="Disordered" evidence="2">
    <location>
        <begin position="134"/>
        <end position="163"/>
    </location>
</feature>
<dbReference type="CDD" id="cd16872">
    <property type="entry name" value="ARID_HMGB9-like"/>
    <property type="match status" value="1"/>
</dbReference>
<name>A0A0D9XG86_9ORYZ</name>
<sequence length="439" mass="49078">MEANAAAAAAMADEKLYPPALLSHEEVAGNRAAFMDTLRRFHSLMGTKFIRIPVIGGKELDLHTLYVEVTSRGGIAKVMEERRWREVMAQFRFSPTTTSASYVMRRYYLSLLYHYEQVYFFRAHGAVLPPSASAMMRTPRRTVTRSSDHPPPPPPPPEKTMAPPERLAGVMMISNSSIAGWIAEACNFSVTGTIDGKFDGGYFVTVNIAAETLRGVLYRVAVPPPPPPVTPRNGGGGGRRRRGRKQRDPGQPKPSRSGYNFFFKEKHTELKMTHPNMERDYTKMIGEAWNRLDHDDKLVYYRCSGKDKERYKREMREYNERIKLGPSSTMAGSGSYQTLLRFTLLPHFPWMVKLVSLQELLRLPCGASGAGGELILGALTVSSVADPSKSHHHEKPDLGSPLVTHQFQCPVPQFLQLAPCCPVVIEQKLGQFSVAARID</sequence>
<dbReference type="Pfam" id="PF01388">
    <property type="entry name" value="ARID"/>
    <property type="match status" value="1"/>
</dbReference>
<keyword evidence="6" id="KW-1185">Reference proteome</keyword>
<evidence type="ECO:0000256" key="1">
    <source>
        <dbReference type="PROSITE-ProRule" id="PRU00267"/>
    </source>
</evidence>
<feature type="domain" description="HMG box" evidence="3">
    <location>
        <begin position="252"/>
        <end position="319"/>
    </location>
</feature>
<dbReference type="GO" id="GO:0003677">
    <property type="term" value="F:DNA binding"/>
    <property type="evidence" value="ECO:0007669"/>
    <property type="project" value="UniProtKB-UniRule"/>
</dbReference>
<dbReference type="PANTHER" id="PTHR46691">
    <property type="entry name" value="HIGH MOBILITY GROUP B PROTEIN 9"/>
    <property type="match status" value="1"/>
</dbReference>
<dbReference type="SMART" id="SM01014">
    <property type="entry name" value="ARID"/>
    <property type="match status" value="1"/>
</dbReference>
<dbReference type="eggNOG" id="KOG2744">
    <property type="taxonomic scope" value="Eukaryota"/>
</dbReference>
<reference evidence="5 6" key="1">
    <citation type="submission" date="2012-08" db="EMBL/GenBank/DDBJ databases">
        <title>Oryza genome evolution.</title>
        <authorList>
            <person name="Wing R.A."/>
        </authorList>
    </citation>
    <scope>NUCLEOTIDE SEQUENCE</scope>
</reference>
<evidence type="ECO:0000313" key="5">
    <source>
        <dbReference type="EnsemblPlants" id="LPERR09G14110.1"/>
    </source>
</evidence>
<keyword evidence="1" id="KW-0539">Nucleus</keyword>
<dbReference type="InterPro" id="IPR001606">
    <property type="entry name" value="ARID_dom"/>
</dbReference>
<feature type="DNA-binding region" description="HMG box" evidence="1">
    <location>
        <begin position="252"/>
        <end position="319"/>
    </location>
</feature>
<reference evidence="5" key="3">
    <citation type="submission" date="2015-04" db="UniProtKB">
        <authorList>
            <consortium name="EnsemblPlants"/>
        </authorList>
    </citation>
    <scope>IDENTIFICATION</scope>
</reference>
<dbReference type="PROSITE" id="PS51011">
    <property type="entry name" value="ARID"/>
    <property type="match status" value="1"/>
</dbReference>
<dbReference type="EnsemblPlants" id="LPERR09G14110.1">
    <property type="protein sequence ID" value="LPERR09G14110.1"/>
    <property type="gene ID" value="LPERR09G14110"/>
</dbReference>
<dbReference type="PROSITE" id="PS50118">
    <property type="entry name" value="HMG_BOX_2"/>
    <property type="match status" value="1"/>
</dbReference>
<evidence type="ECO:0000256" key="2">
    <source>
        <dbReference type="SAM" id="MobiDB-lite"/>
    </source>
</evidence>
<dbReference type="Gene3D" id="1.10.150.60">
    <property type="entry name" value="ARID DNA-binding domain"/>
    <property type="match status" value="1"/>
</dbReference>
<organism evidence="5 6">
    <name type="scientific">Leersia perrieri</name>
    <dbReference type="NCBI Taxonomy" id="77586"/>
    <lineage>
        <taxon>Eukaryota</taxon>
        <taxon>Viridiplantae</taxon>
        <taxon>Streptophyta</taxon>
        <taxon>Embryophyta</taxon>
        <taxon>Tracheophyta</taxon>
        <taxon>Spermatophyta</taxon>
        <taxon>Magnoliopsida</taxon>
        <taxon>Liliopsida</taxon>
        <taxon>Poales</taxon>
        <taxon>Poaceae</taxon>
        <taxon>BOP clade</taxon>
        <taxon>Oryzoideae</taxon>
        <taxon>Oryzeae</taxon>
        <taxon>Oryzinae</taxon>
        <taxon>Leersia</taxon>
    </lineage>
</organism>
<dbReference type="InterPro" id="IPR045303">
    <property type="entry name" value="ARID_HMGB9-like"/>
</dbReference>
<evidence type="ECO:0000259" key="4">
    <source>
        <dbReference type="PROSITE" id="PS51011"/>
    </source>
</evidence>
<dbReference type="STRING" id="77586.A0A0D9XG86"/>
<dbReference type="InterPro" id="IPR036431">
    <property type="entry name" value="ARID_dom_sf"/>
</dbReference>
<accession>A0A0D9XG86</accession>
<dbReference type="SMART" id="SM00398">
    <property type="entry name" value="HMG"/>
    <property type="match status" value="1"/>
</dbReference>
<protein>
    <recommendedName>
        <fullName evidence="7">ARID domain-containing protein</fullName>
    </recommendedName>
</protein>
<feature type="region of interest" description="Disordered" evidence="2">
    <location>
        <begin position="220"/>
        <end position="259"/>
    </location>
</feature>
<dbReference type="Pfam" id="PF00505">
    <property type="entry name" value="HMG_box"/>
    <property type="match status" value="1"/>
</dbReference>
<dbReference type="HOGENOM" id="CLU_035371_0_0_1"/>
<proteinExistence type="predicted"/>
<feature type="domain" description="ARID" evidence="4">
    <location>
        <begin position="28"/>
        <end position="120"/>
    </location>
</feature>
<dbReference type="SMART" id="SM00501">
    <property type="entry name" value="BRIGHT"/>
    <property type="match status" value="1"/>
</dbReference>
<dbReference type="Gene3D" id="1.10.30.10">
    <property type="entry name" value="High mobility group box domain"/>
    <property type="match status" value="1"/>
</dbReference>